<dbReference type="STRING" id="1187848.A1QO_02735"/>
<evidence type="ECO:0000313" key="1">
    <source>
        <dbReference type="EMBL" id="OEE38314.1"/>
    </source>
</evidence>
<dbReference type="EMBL" id="AJYQ02000002">
    <property type="protein sequence ID" value="OEE38314.1"/>
    <property type="molecule type" value="Genomic_DNA"/>
</dbReference>
<name>A0A1E5BKC7_9VIBR</name>
<evidence type="ECO:0000313" key="2">
    <source>
        <dbReference type="Proteomes" id="UP000094741"/>
    </source>
</evidence>
<organism evidence="1 2">
    <name type="scientific">Vibrio genomosp. F10 str. ZF-129</name>
    <dbReference type="NCBI Taxonomy" id="1187848"/>
    <lineage>
        <taxon>Bacteria</taxon>
        <taxon>Pseudomonadati</taxon>
        <taxon>Pseudomonadota</taxon>
        <taxon>Gammaproteobacteria</taxon>
        <taxon>Vibrionales</taxon>
        <taxon>Vibrionaceae</taxon>
        <taxon>Vibrio</taxon>
    </lineage>
</organism>
<protein>
    <submittedName>
        <fullName evidence="1">Uncharacterized protein</fullName>
    </submittedName>
</protein>
<accession>A0A1E5BKC7</accession>
<dbReference type="AlphaFoldDB" id="A0A1E5BKC7"/>
<reference evidence="1 2" key="1">
    <citation type="journal article" date="2012" name="Science">
        <title>Ecological populations of bacteria act as socially cohesive units of antibiotic production and resistance.</title>
        <authorList>
            <person name="Cordero O.X."/>
            <person name="Wildschutte H."/>
            <person name="Kirkup B."/>
            <person name="Proehl S."/>
            <person name="Ngo L."/>
            <person name="Hussain F."/>
            <person name="Le Roux F."/>
            <person name="Mincer T."/>
            <person name="Polz M.F."/>
        </authorList>
    </citation>
    <scope>NUCLEOTIDE SEQUENCE [LARGE SCALE GENOMIC DNA]</scope>
    <source>
        <strain evidence="1 2">ZF-129</strain>
    </source>
</reference>
<sequence>MTSFEDSLLNNVKLAEETKLNSECEQAEKTIEKDFIRKVNVLICPNCKHEFEWTNSIKNQMPVPSGSGGCKALAKCPKCGHVGCADRDKPKLKPKPNRMKNR</sequence>
<comment type="caution">
    <text evidence="1">The sequence shown here is derived from an EMBL/GenBank/DDBJ whole genome shotgun (WGS) entry which is preliminary data.</text>
</comment>
<proteinExistence type="predicted"/>
<gene>
    <name evidence="1" type="ORF">A1QO_02735</name>
</gene>
<dbReference type="RefSeq" id="WP_017041311.1">
    <property type="nucleotide sequence ID" value="NZ_AJYQ02000002.1"/>
</dbReference>
<dbReference type="Proteomes" id="UP000094741">
    <property type="component" value="Unassembled WGS sequence"/>
</dbReference>